<proteinExistence type="predicted"/>
<sequence>MSIAIQDPFHILADPKLSFLATAFDPVQVQQQFQTQLFYRSERLKAIEIQAIRVIRYKPQRRCLIEYDVLIEHAGEVRSMTWIAKVRSKKLDRSCYRLQQLLWDHGFGQDSTDGISVPEPIGVVPQWRMWLQCKVPGILATEVISTAAGTELAKGIADAAHKLHRAWILPKRCHGIEEEMAILHDRLSRVIVQYPHWQTRLEQVLAQCDRLASSISSNLICGIHRDFYPDQVLVDGSRLYLLDFDLFAGGDRELDIGNFNGHLIEQSLRLLGDPNALATQQAALSDRFIQISGEATHHAIEVYTTLTLVRHIYLSTQFPERQPFTEAILEHCEHRLKQPSLVLR</sequence>
<dbReference type="InterPro" id="IPR002575">
    <property type="entry name" value="Aminoglycoside_PTrfase"/>
</dbReference>
<dbReference type="SUPFAM" id="SSF56112">
    <property type="entry name" value="Protein kinase-like (PK-like)"/>
    <property type="match status" value="1"/>
</dbReference>
<evidence type="ECO:0000313" key="2">
    <source>
        <dbReference type="EMBL" id="BAY58322.1"/>
    </source>
</evidence>
<dbReference type="Proteomes" id="UP000217895">
    <property type="component" value="Chromosome"/>
</dbReference>
<feature type="domain" description="Aminoglycoside phosphotransferase" evidence="1">
    <location>
        <begin position="115"/>
        <end position="258"/>
    </location>
</feature>
<dbReference type="Pfam" id="PF01636">
    <property type="entry name" value="APH"/>
    <property type="match status" value="1"/>
</dbReference>
<protein>
    <recommendedName>
        <fullName evidence="1">Aminoglycoside phosphotransferase domain-containing protein</fullName>
    </recommendedName>
</protein>
<dbReference type="EMBL" id="AP018203">
    <property type="protein sequence ID" value="BAY58322.1"/>
    <property type="molecule type" value="Genomic_DNA"/>
</dbReference>
<evidence type="ECO:0000313" key="3">
    <source>
        <dbReference type="Proteomes" id="UP000217895"/>
    </source>
</evidence>
<organism evidence="2 3">
    <name type="scientific">Leptolyngbya boryana NIES-2135</name>
    <dbReference type="NCBI Taxonomy" id="1973484"/>
    <lineage>
        <taxon>Bacteria</taxon>
        <taxon>Bacillati</taxon>
        <taxon>Cyanobacteriota</taxon>
        <taxon>Cyanophyceae</taxon>
        <taxon>Leptolyngbyales</taxon>
        <taxon>Leptolyngbyaceae</taxon>
        <taxon>Leptolyngbya group</taxon>
        <taxon>Leptolyngbya</taxon>
    </lineage>
</organism>
<gene>
    <name evidence="2" type="ORF">NIES2135_51950</name>
</gene>
<dbReference type="InterPro" id="IPR011009">
    <property type="entry name" value="Kinase-like_dom_sf"/>
</dbReference>
<reference evidence="2 3" key="1">
    <citation type="submission" date="2017-06" db="EMBL/GenBank/DDBJ databases">
        <title>Genome sequencing of cyanobaciteial culture collection at National Institute for Environmental Studies (NIES).</title>
        <authorList>
            <person name="Hirose Y."/>
            <person name="Shimura Y."/>
            <person name="Fujisawa T."/>
            <person name="Nakamura Y."/>
            <person name="Kawachi M."/>
        </authorList>
    </citation>
    <scope>NUCLEOTIDE SEQUENCE [LARGE SCALE GENOMIC DNA]</scope>
    <source>
        <strain evidence="2 3">NIES-2135</strain>
    </source>
</reference>
<dbReference type="Gene3D" id="3.90.1200.10">
    <property type="match status" value="1"/>
</dbReference>
<name>A0A1Z4JNJ9_LEPBY</name>
<accession>A0A1Z4JNJ9</accession>
<evidence type="ECO:0000259" key="1">
    <source>
        <dbReference type="Pfam" id="PF01636"/>
    </source>
</evidence>
<dbReference type="AlphaFoldDB" id="A0A1Z4JNJ9"/>
<keyword evidence="3" id="KW-1185">Reference proteome</keyword>